<evidence type="ECO:0000256" key="8">
    <source>
        <dbReference type="SAM" id="MobiDB-lite"/>
    </source>
</evidence>
<keyword evidence="12" id="KW-1185">Reference proteome</keyword>
<dbReference type="Gene3D" id="2.60.40.1180">
    <property type="entry name" value="Golgi alpha-mannosidase II"/>
    <property type="match status" value="2"/>
</dbReference>
<organism evidence="11 12">
    <name type="scientific">Leptidea sinapis</name>
    <dbReference type="NCBI Taxonomy" id="189913"/>
    <lineage>
        <taxon>Eukaryota</taxon>
        <taxon>Metazoa</taxon>
        <taxon>Ecdysozoa</taxon>
        <taxon>Arthropoda</taxon>
        <taxon>Hexapoda</taxon>
        <taxon>Insecta</taxon>
        <taxon>Pterygota</taxon>
        <taxon>Neoptera</taxon>
        <taxon>Endopterygota</taxon>
        <taxon>Lepidoptera</taxon>
        <taxon>Glossata</taxon>
        <taxon>Ditrysia</taxon>
        <taxon>Papilionoidea</taxon>
        <taxon>Pieridae</taxon>
        <taxon>Dismorphiinae</taxon>
        <taxon>Leptidea</taxon>
    </lineage>
</organism>
<dbReference type="InterPro" id="IPR013780">
    <property type="entry name" value="Glyco_hydro_b"/>
</dbReference>
<keyword evidence="3" id="KW-0378">Hydrolase</keyword>
<dbReference type="InterPro" id="IPR000519">
    <property type="entry name" value="P_trefoil_dom"/>
</dbReference>
<comment type="caution">
    <text evidence="7">Lacks conserved residue(s) required for the propagation of feature annotation.</text>
</comment>
<evidence type="ECO:0000256" key="7">
    <source>
        <dbReference type="PROSITE-ProRule" id="PRU00779"/>
    </source>
</evidence>
<accession>A0A5E4Q8T6</accession>
<keyword evidence="5" id="KW-1015">Disulfide bond</keyword>
<evidence type="ECO:0000256" key="2">
    <source>
        <dbReference type="ARBA" id="ARBA00007806"/>
    </source>
</evidence>
<comment type="similarity">
    <text evidence="2">Belongs to the glycosyl hydrolase 31 family.</text>
</comment>
<dbReference type="Gene3D" id="2.60.40.1760">
    <property type="entry name" value="glycosyl hydrolase (family 31)"/>
    <property type="match status" value="1"/>
</dbReference>
<dbReference type="CDD" id="cd06602">
    <property type="entry name" value="GH31_MGAM_SI_GAA"/>
    <property type="match status" value="1"/>
</dbReference>
<evidence type="ECO:0000256" key="4">
    <source>
        <dbReference type="ARBA" id="ARBA00023136"/>
    </source>
</evidence>
<dbReference type="InterPro" id="IPR044913">
    <property type="entry name" value="P_trefoil_dom_sf"/>
</dbReference>
<dbReference type="InterPro" id="IPR017853">
    <property type="entry name" value="GH"/>
</dbReference>
<keyword evidence="9" id="KW-1133">Transmembrane helix</keyword>
<dbReference type="GO" id="GO:0004558">
    <property type="term" value="F:alpha-1,4-glucosidase activity"/>
    <property type="evidence" value="ECO:0007669"/>
    <property type="project" value="TreeGrafter"/>
</dbReference>
<dbReference type="SUPFAM" id="SSF51445">
    <property type="entry name" value="(Trans)glycosidases"/>
    <property type="match status" value="1"/>
</dbReference>
<dbReference type="InterPro" id="IPR017957">
    <property type="entry name" value="P_trefoil_CS"/>
</dbReference>
<keyword evidence="6" id="KW-0326">Glycosidase</keyword>
<evidence type="ECO:0000256" key="5">
    <source>
        <dbReference type="ARBA" id="ARBA00023157"/>
    </source>
</evidence>
<dbReference type="SMART" id="SM00018">
    <property type="entry name" value="PD"/>
    <property type="match status" value="1"/>
</dbReference>
<feature type="region of interest" description="Disordered" evidence="8">
    <location>
        <begin position="74"/>
        <end position="122"/>
    </location>
</feature>
<dbReference type="AlphaFoldDB" id="A0A5E4Q8T6"/>
<dbReference type="Proteomes" id="UP000324832">
    <property type="component" value="Unassembled WGS sequence"/>
</dbReference>
<dbReference type="PROSITE" id="PS00025">
    <property type="entry name" value="P_TREFOIL_1"/>
    <property type="match status" value="1"/>
</dbReference>
<reference evidence="11 12" key="1">
    <citation type="submission" date="2017-07" db="EMBL/GenBank/DDBJ databases">
        <authorList>
            <person name="Talla V."/>
            <person name="Backstrom N."/>
        </authorList>
    </citation>
    <scope>NUCLEOTIDE SEQUENCE [LARGE SCALE GENOMIC DNA]</scope>
</reference>
<dbReference type="InterPro" id="IPR025887">
    <property type="entry name" value="Glyco_hydro_31_N_dom"/>
</dbReference>
<evidence type="ECO:0000259" key="10">
    <source>
        <dbReference type="PROSITE" id="PS51448"/>
    </source>
</evidence>
<dbReference type="PROSITE" id="PS00707">
    <property type="entry name" value="GLYCOSYL_HYDROL_F31_2"/>
    <property type="match status" value="1"/>
</dbReference>
<keyword evidence="9" id="KW-0812">Transmembrane</keyword>
<evidence type="ECO:0000256" key="6">
    <source>
        <dbReference type="ARBA" id="ARBA00023295"/>
    </source>
</evidence>
<dbReference type="Pfam" id="PF13802">
    <property type="entry name" value="Gal_mutarotas_2"/>
    <property type="match status" value="1"/>
</dbReference>
<feature type="compositionally biased region" description="Basic and acidic residues" evidence="8">
    <location>
        <begin position="111"/>
        <end position="122"/>
    </location>
</feature>
<dbReference type="PANTHER" id="PTHR22762">
    <property type="entry name" value="ALPHA-GLUCOSIDASE"/>
    <property type="match status" value="1"/>
</dbReference>
<proteinExistence type="inferred from homology"/>
<dbReference type="CDD" id="cd00111">
    <property type="entry name" value="Trefoil"/>
    <property type="match status" value="1"/>
</dbReference>
<dbReference type="PROSITE" id="PS51448">
    <property type="entry name" value="P_TREFOIL_2"/>
    <property type="match status" value="1"/>
</dbReference>
<dbReference type="InterPro" id="IPR048395">
    <property type="entry name" value="Glyco_hydro_31_C"/>
</dbReference>
<sequence>MPKIPYKTEKNEEENEDYEIVSFEDFCDKSPTVNVDLLTLNDNINYRLHYESGKDFKSGSNEPAGTSASIETALDAPQSNSHQRKRPSFTPFGKIGKSRRGSLFSGVIPKPKNESDSGHREHRYERFSQKQGRCKNILEQLGSLLPGMLVGGLLCALGIATWWAVAGALAGGWGDDHYRRLWERVHPEEVKKPLTPLTLEKPVITEYRYHDHNNLSTKNRGNLTTNKKDVKKAFMERSPEVMKELCARIVNDNMRFDCYPQDGASEEACVKRGCCWKPATTQNAPYCFYPPQYESYQFTNSTENKHGMSVYYTRSFDTGYPGQFAIARIDFNYLSDDILQVKITDAENKRFESPYPEVPMVFRPLLNMKYRVQVDSSVVGFKVIRNSDNVTIWDAQNVGGLVLSDKFLQLSTVLPTNYTYGFGEKQSRFLNDMRWQTHTLFNSDTPPTENVNLYGTHPFYLALESNGNSHGVFLLNSNAIDIVLQPTPAITYRTIGGILNFYIMLGPTPQQVITQYTEVIGKPFMPPYWSLGFHLCKYNYGSLNVTRDVWQKNRDAEIPFDVQWNDLDYMSKANDFTYDHDKYAELPQFVRQLHGAGMHYVLLIDPGVSASENPGEYPPFDRGLEMNVFIKNSTDQPFVGKVWNRKTTVWPDFTHPNSTAYWKEMFADFHKLIPFDGAWIDMNEPSNFLSGPMFGQCLPEQLSYSPRQLAPEGLRHKTLCMDAAQYAGSHYDLHNVYGLSETVATHTAMTEVVGKRSLIISRSSFPGSGHYAGHWSGDVFSRWHDLRASVPQLLSMSLFGIPMMGADICGFMGDTTPELCLRWMQLGAFYPFSRNHNSDTSKPQDPVSMGEAVVSASRSALRLRYALLPVYYTLFWRANVLGQTVARPLFFSFPRNQKVYDIDEQFMIGDHLMVTGIMQEGANTTSAYFPGPNPWYNVRDGRLLATDTWKVVGENETVAVKGGAILPMQEASEKGPVNTANTRSRPLQLLVVPDRAGVGSGELYWDDGESLNSYEEKKYSYIVFKLKDNELFSKIHWWGWGVPVVNTIRVYGQNYPVNTITINNDSTHFTQDTHNKVLTIPDISLSLDKEFYVKWTYKKMVPKI</sequence>
<dbReference type="Pfam" id="PF01055">
    <property type="entry name" value="Glyco_hydro_31_2nd"/>
    <property type="match status" value="1"/>
</dbReference>
<feature type="transmembrane region" description="Helical" evidence="9">
    <location>
        <begin position="143"/>
        <end position="165"/>
    </location>
</feature>
<dbReference type="GO" id="GO:0030246">
    <property type="term" value="F:carbohydrate binding"/>
    <property type="evidence" value="ECO:0007669"/>
    <property type="project" value="InterPro"/>
</dbReference>
<dbReference type="Gene3D" id="4.10.110.10">
    <property type="entry name" value="Spasmolytic Protein, domain 1"/>
    <property type="match status" value="1"/>
</dbReference>
<dbReference type="Gene3D" id="3.20.20.80">
    <property type="entry name" value="Glycosidases"/>
    <property type="match status" value="1"/>
</dbReference>
<keyword evidence="4 9" id="KW-0472">Membrane</keyword>
<feature type="domain" description="P-type" evidence="10">
    <location>
        <begin position="244"/>
        <end position="291"/>
    </location>
</feature>
<gene>
    <name evidence="11" type="ORF">LSINAPIS_LOCUS6594</name>
</gene>
<evidence type="ECO:0000256" key="1">
    <source>
        <dbReference type="ARBA" id="ARBA00004308"/>
    </source>
</evidence>
<name>A0A5E4Q8T6_9NEOP</name>
<evidence type="ECO:0000313" key="11">
    <source>
        <dbReference type="EMBL" id="VVC94703.1"/>
    </source>
</evidence>
<comment type="subcellular location">
    <subcellularLocation>
        <location evidence="1">Endomembrane system</location>
    </subcellularLocation>
</comment>
<dbReference type="InterPro" id="IPR030459">
    <property type="entry name" value="Glyco_hydro_31_CS"/>
</dbReference>
<dbReference type="InterPro" id="IPR000322">
    <property type="entry name" value="Glyco_hydro_31_TIM"/>
</dbReference>
<dbReference type="GO" id="GO:0005975">
    <property type="term" value="P:carbohydrate metabolic process"/>
    <property type="evidence" value="ECO:0007669"/>
    <property type="project" value="InterPro"/>
</dbReference>
<dbReference type="PANTHER" id="PTHR22762:SF131">
    <property type="entry name" value="GLYCOSIDE HYDROLASE FAMILY 31 N-TERMINAL DOMAIN-CONTAINING PROTEIN"/>
    <property type="match status" value="1"/>
</dbReference>
<dbReference type="Pfam" id="PF21365">
    <property type="entry name" value="Glyco_hydro_31_3rd"/>
    <property type="match status" value="1"/>
</dbReference>
<dbReference type="EMBL" id="FZQP02002103">
    <property type="protein sequence ID" value="VVC94703.1"/>
    <property type="molecule type" value="Genomic_DNA"/>
</dbReference>
<dbReference type="Pfam" id="PF00088">
    <property type="entry name" value="Trefoil"/>
    <property type="match status" value="1"/>
</dbReference>
<evidence type="ECO:0000313" key="12">
    <source>
        <dbReference type="Proteomes" id="UP000324832"/>
    </source>
</evidence>
<evidence type="ECO:0000256" key="3">
    <source>
        <dbReference type="ARBA" id="ARBA00022801"/>
    </source>
</evidence>
<dbReference type="SUPFAM" id="SSF51011">
    <property type="entry name" value="Glycosyl hydrolase domain"/>
    <property type="match status" value="1"/>
</dbReference>
<dbReference type="GO" id="GO:0012505">
    <property type="term" value="C:endomembrane system"/>
    <property type="evidence" value="ECO:0007669"/>
    <property type="project" value="UniProtKB-SubCell"/>
</dbReference>
<protein>
    <recommendedName>
        <fullName evidence="10">P-type domain-containing protein</fullName>
    </recommendedName>
</protein>
<dbReference type="InterPro" id="IPR011013">
    <property type="entry name" value="Gal_mutarotase_sf_dom"/>
</dbReference>
<dbReference type="CDD" id="cd14752">
    <property type="entry name" value="GH31_N"/>
    <property type="match status" value="1"/>
</dbReference>
<dbReference type="SUPFAM" id="SSF74650">
    <property type="entry name" value="Galactose mutarotase-like"/>
    <property type="match status" value="1"/>
</dbReference>
<evidence type="ECO:0000256" key="9">
    <source>
        <dbReference type="SAM" id="Phobius"/>
    </source>
</evidence>